<keyword evidence="10" id="KW-0862">Zinc</keyword>
<evidence type="ECO:0000256" key="2">
    <source>
        <dbReference type="ARBA" id="ARBA00022490"/>
    </source>
</evidence>
<evidence type="ECO:0000256" key="9">
    <source>
        <dbReference type="ARBA" id="ARBA00048359"/>
    </source>
</evidence>
<feature type="binding site" evidence="10">
    <location>
        <position position="917"/>
    </location>
    <ligand>
        <name>Zn(2+)</name>
        <dbReference type="ChEBI" id="CHEBI:29105"/>
    </ligand>
</feature>
<dbReference type="Gene3D" id="1.10.10.830">
    <property type="entry name" value="Ile-tRNA synthetase CP2 domain-like"/>
    <property type="match status" value="1"/>
</dbReference>
<keyword evidence="3 10" id="KW-0436">Ligase</keyword>
<feature type="domain" description="Methionyl/Valyl/Leucyl/Isoleucyl-tRNA synthetase anticodon-binding" evidence="12">
    <location>
        <begin position="697"/>
        <end position="847"/>
    </location>
</feature>
<dbReference type="Gene3D" id="1.10.730.20">
    <property type="match status" value="1"/>
</dbReference>
<dbReference type="PANTHER" id="PTHR42765">
    <property type="entry name" value="SOLEUCYL-TRNA SYNTHETASE"/>
    <property type="match status" value="1"/>
</dbReference>
<dbReference type="PANTHER" id="PTHR42765:SF1">
    <property type="entry name" value="ISOLEUCINE--TRNA LIGASE, MITOCHONDRIAL"/>
    <property type="match status" value="1"/>
</dbReference>
<keyword evidence="7 10" id="KW-0030">Aminoacyl-tRNA synthetase</keyword>
<dbReference type="SUPFAM" id="SSF50677">
    <property type="entry name" value="ValRS/IleRS/LeuRS editing domain"/>
    <property type="match status" value="1"/>
</dbReference>
<dbReference type="Pfam" id="PF00133">
    <property type="entry name" value="tRNA-synt_1"/>
    <property type="match status" value="1"/>
</dbReference>
<evidence type="ECO:0000256" key="8">
    <source>
        <dbReference type="ARBA" id="ARBA00025217"/>
    </source>
</evidence>
<comment type="cofactor">
    <cofactor evidence="10">
        <name>Zn(2+)</name>
        <dbReference type="ChEBI" id="CHEBI:29105"/>
    </cofactor>
    <text evidence="10">Binds 1 zinc ion per subunit.</text>
</comment>
<dbReference type="InterPro" id="IPR013155">
    <property type="entry name" value="M/V/L/I-tRNA-synth_anticd-bd"/>
</dbReference>
<dbReference type="Pfam" id="PF08264">
    <property type="entry name" value="Anticodon_1"/>
    <property type="match status" value="1"/>
</dbReference>
<dbReference type="SUPFAM" id="SSF47323">
    <property type="entry name" value="Anticodon-binding domain of a subclass of class I aminoacyl-tRNA synthetases"/>
    <property type="match status" value="1"/>
</dbReference>
<comment type="catalytic activity">
    <reaction evidence="9 10">
        <text>tRNA(Ile) + L-isoleucine + ATP = L-isoleucyl-tRNA(Ile) + AMP + diphosphate</text>
        <dbReference type="Rhea" id="RHEA:11060"/>
        <dbReference type="Rhea" id="RHEA-COMP:9666"/>
        <dbReference type="Rhea" id="RHEA-COMP:9695"/>
        <dbReference type="ChEBI" id="CHEBI:30616"/>
        <dbReference type="ChEBI" id="CHEBI:33019"/>
        <dbReference type="ChEBI" id="CHEBI:58045"/>
        <dbReference type="ChEBI" id="CHEBI:78442"/>
        <dbReference type="ChEBI" id="CHEBI:78528"/>
        <dbReference type="ChEBI" id="CHEBI:456215"/>
        <dbReference type="EC" id="6.1.1.5"/>
    </reaction>
</comment>
<dbReference type="InterPro" id="IPR002300">
    <property type="entry name" value="aa-tRNA-synth_Ia"/>
</dbReference>
<feature type="short sequence motif" description="'HIGH' region" evidence="10">
    <location>
        <begin position="64"/>
        <end position="74"/>
    </location>
</feature>
<comment type="function">
    <text evidence="8 10">Catalyzes the attachment of isoleucine to tRNA(Ile). As IleRS can inadvertently accommodate and process structurally similar amino acids such as valine, to avoid such errors it has two additional distinct tRNA(Ile)-dependent editing activities. One activity is designated as 'pretransfer' editing and involves the hydrolysis of activated Val-AMP. The other activity is designated 'posttransfer' editing and involves deacylation of mischarged Val-tRNA(Ile).</text>
</comment>
<dbReference type="CDD" id="cd07960">
    <property type="entry name" value="Anticodon_Ia_Ile_BEm"/>
    <property type="match status" value="1"/>
</dbReference>
<sequence length="926" mass="103128">MSEQAPVKKYAVFLPKTDFPMKADLPQREPKRLERWKADRLYERIQARRAREGKGREILHDGPPYANGAIHMGHALNKILKDVVVKSRSMEGFESPYVPGWDCHGLPIEHAVEKDLGPKRRELSRADFLQKCRAYAQKWIDTQRTAFQRLGVLGAWETPYLTMEPRYEAEVVRQLAKLFARGAVTRKLKVVHWSYGARTALAEAEVEYADRTSPAITVAFPVPDAEAKRLELPTPLFAPIWTTTPWTLPSNKAVAMHPDLEYAVVRADGRHYIVAVTLREDFAKKLGHALHTVEIRKGKEFQTLVPRHPWIDRESPVLLGDHVTADTGTGLVHTAPDHGVDDFNLAHHLGLFQLVGPDGKFLPAVADPELEGKNIFECNPLVVERLRREGRLLHEESLTHSYPHCWRTKTPILFRATEQWFITMDSELNGRGRSLRELGLEGVQATQWVPAQGQNRIYAMIDGRPDWCISRQRAWGTPITVLRCEACGEPLVHPSIFEQAAAAIERGGIEAWADLPVAGLVPPGACCACGSTDFQKETDILDVWIDSGVSASVVCASHPELRAEDYGQFIYLEGSDQHRGWFHSSLLFNLAASGDKPYKQVVTHGFVLDGKGQKMSKSLGNVITPEEILKTLGADILRWWAASCDYSEDMRISKEILDRNADAYRKIRNTLRFLLGALDGFDPAKDAVAEKDLVPLDRWVLGAFGRVAKEVREAYRTFEFHRATQALHGFCQLELSGRYFEIVKDRLYCDALDSPRRRSCRHTCRELAMGLCQLLAPVMSFTADEAWEAIPGVEGSVHEQRFPLLSGSAAESGWEKLWEVREAVQAAMEPLRAAKAVGTSLDAAVEITLGTQADWDLIDSLGEPLDDLLVVSSTARIADSSGSAAPIVNVMAHAGPKCPRCWNHKGGHGKGEDADLCARCASVVGA</sequence>
<evidence type="ECO:0000256" key="7">
    <source>
        <dbReference type="ARBA" id="ARBA00023146"/>
    </source>
</evidence>
<dbReference type="NCBIfam" id="TIGR00392">
    <property type="entry name" value="ileS"/>
    <property type="match status" value="1"/>
</dbReference>
<evidence type="ECO:0000259" key="11">
    <source>
        <dbReference type="Pfam" id="PF00133"/>
    </source>
</evidence>
<dbReference type="Proteomes" id="UP001165089">
    <property type="component" value="Unassembled WGS sequence"/>
</dbReference>
<dbReference type="EMBL" id="BSDD01000001">
    <property type="protein sequence ID" value="GLH69241.1"/>
    <property type="molecule type" value="Genomic_DNA"/>
</dbReference>
<evidence type="ECO:0000256" key="4">
    <source>
        <dbReference type="ARBA" id="ARBA00022741"/>
    </source>
</evidence>
<protein>
    <recommendedName>
        <fullName evidence="10">Isoleucine--tRNA ligase</fullName>
        <ecNumber evidence="10">6.1.1.5</ecNumber>
    </recommendedName>
    <alternativeName>
        <fullName evidence="10">Isoleucyl-tRNA synthetase</fullName>
        <shortName evidence="10">IleRS</shortName>
    </alternativeName>
</protein>
<evidence type="ECO:0000313" key="13">
    <source>
        <dbReference type="EMBL" id="GLH69241.1"/>
    </source>
</evidence>
<evidence type="ECO:0000259" key="12">
    <source>
        <dbReference type="Pfam" id="PF08264"/>
    </source>
</evidence>
<feature type="binding site" evidence="10">
    <location>
        <position position="617"/>
    </location>
    <ligand>
        <name>ATP</name>
        <dbReference type="ChEBI" id="CHEBI:30616"/>
    </ligand>
</feature>
<dbReference type="RefSeq" id="WP_285723125.1">
    <property type="nucleotide sequence ID" value="NZ_BSDD01000001.1"/>
</dbReference>
<keyword evidence="14" id="KW-1185">Reference proteome</keyword>
<comment type="subunit">
    <text evidence="10">Monomer.</text>
</comment>
<dbReference type="InterPro" id="IPR009008">
    <property type="entry name" value="Val/Leu/Ile-tRNA-synth_edit"/>
</dbReference>
<comment type="similarity">
    <text evidence="1 10">Belongs to the class-I aminoacyl-tRNA synthetase family. IleS type 1 subfamily.</text>
</comment>
<comment type="domain">
    <text evidence="10">IleRS has two distinct active sites: one for aminoacylation and one for editing. The misactivated valine is translocated from the active site to the editing site, which sterically excludes the correctly activated isoleucine. The single editing site contains two valyl binding pockets, one specific for each substrate (Val-AMP or Val-tRNA(Ile)).</text>
</comment>
<keyword evidence="10" id="KW-0479">Metal-binding</keyword>
<dbReference type="HAMAP" id="MF_02002">
    <property type="entry name" value="Ile_tRNA_synth_type1"/>
    <property type="match status" value="1"/>
</dbReference>
<gene>
    <name evidence="10 13" type="primary">ileS</name>
    <name evidence="13" type="ORF">GETHPA_07740</name>
</gene>
<comment type="subcellular location">
    <subcellularLocation>
        <location evidence="10">Cytoplasm</location>
    </subcellularLocation>
</comment>
<name>A0ABQ5Q480_9BACT</name>
<keyword evidence="4 10" id="KW-0547">Nucleotide-binding</keyword>
<feature type="binding site" evidence="10">
    <location>
        <position position="898"/>
    </location>
    <ligand>
        <name>Zn(2+)</name>
        <dbReference type="ChEBI" id="CHEBI:29105"/>
    </ligand>
</feature>
<dbReference type="InterPro" id="IPR023585">
    <property type="entry name" value="Ile-tRNA-ligase_type1"/>
</dbReference>
<dbReference type="InterPro" id="IPR009080">
    <property type="entry name" value="tRNAsynth_Ia_anticodon-bd"/>
</dbReference>
<dbReference type="PRINTS" id="PR00984">
    <property type="entry name" value="TRNASYNTHILE"/>
</dbReference>
<evidence type="ECO:0000256" key="5">
    <source>
        <dbReference type="ARBA" id="ARBA00022840"/>
    </source>
</evidence>
<dbReference type="InterPro" id="IPR014729">
    <property type="entry name" value="Rossmann-like_a/b/a_fold"/>
</dbReference>
<comment type="caution">
    <text evidence="13">The sequence shown here is derived from an EMBL/GenBank/DDBJ whole genome shotgun (WGS) entry which is preliminary data.</text>
</comment>
<dbReference type="Gene3D" id="3.40.50.620">
    <property type="entry name" value="HUPs"/>
    <property type="match status" value="2"/>
</dbReference>
<evidence type="ECO:0000256" key="3">
    <source>
        <dbReference type="ARBA" id="ARBA00022598"/>
    </source>
</evidence>
<dbReference type="InterPro" id="IPR050081">
    <property type="entry name" value="Ile-tRNA_ligase"/>
</dbReference>
<dbReference type="InterPro" id="IPR033708">
    <property type="entry name" value="Anticodon_Ile_BEm"/>
</dbReference>
<dbReference type="PROSITE" id="PS00178">
    <property type="entry name" value="AA_TRNA_LIGASE_I"/>
    <property type="match status" value="1"/>
</dbReference>
<evidence type="ECO:0000256" key="6">
    <source>
        <dbReference type="ARBA" id="ARBA00022917"/>
    </source>
</evidence>
<proteinExistence type="inferred from homology"/>
<keyword evidence="2 10" id="KW-0963">Cytoplasm</keyword>
<feature type="domain" description="Aminoacyl-tRNA synthetase class Ia" evidence="11">
    <location>
        <begin position="32"/>
        <end position="653"/>
    </location>
</feature>
<keyword evidence="5 10" id="KW-0067">ATP-binding</keyword>
<dbReference type="InterPro" id="IPR001412">
    <property type="entry name" value="aa-tRNA-synth_I_CS"/>
</dbReference>
<accession>A0ABQ5Q480</accession>
<dbReference type="InterPro" id="IPR002301">
    <property type="entry name" value="Ile-tRNA-ligase"/>
</dbReference>
<evidence type="ECO:0000256" key="1">
    <source>
        <dbReference type="ARBA" id="ARBA00006887"/>
    </source>
</evidence>
<feature type="binding site" evidence="10">
    <location>
        <position position="920"/>
    </location>
    <ligand>
        <name>Zn(2+)</name>
        <dbReference type="ChEBI" id="CHEBI:29105"/>
    </ligand>
</feature>
<reference evidence="13 14" key="1">
    <citation type="journal article" date="2023" name="Antonie Van Leeuwenhoek">
        <title>Mesoterricola silvestris gen. nov., sp. nov., Mesoterricola sediminis sp. nov., Geothrix oryzae sp. nov., Geothrix edaphica sp. nov., Geothrix rubra sp. nov., and Geothrix limicola sp. nov., six novel members of Acidobacteriota isolated from soils.</title>
        <authorList>
            <person name="Itoh H."/>
            <person name="Sugisawa Y."/>
            <person name="Mise K."/>
            <person name="Xu Z."/>
            <person name="Kuniyasu M."/>
            <person name="Ushijima N."/>
            <person name="Kawano K."/>
            <person name="Kobayashi E."/>
            <person name="Shiratori Y."/>
            <person name="Masuda Y."/>
            <person name="Senoo K."/>
        </authorList>
    </citation>
    <scope>NUCLEOTIDE SEQUENCE [LARGE SCALE GENOMIC DNA]</scope>
    <source>
        <strain evidence="13 14">Red803</strain>
    </source>
</reference>
<organism evidence="13 14">
    <name type="scientific">Geothrix rubra</name>
    <dbReference type="NCBI Taxonomy" id="2927977"/>
    <lineage>
        <taxon>Bacteria</taxon>
        <taxon>Pseudomonadati</taxon>
        <taxon>Acidobacteriota</taxon>
        <taxon>Holophagae</taxon>
        <taxon>Holophagales</taxon>
        <taxon>Holophagaceae</taxon>
        <taxon>Geothrix</taxon>
    </lineage>
</organism>
<feature type="binding site" evidence="10">
    <location>
        <position position="573"/>
    </location>
    <ligand>
        <name>L-isoleucyl-5'-AMP</name>
        <dbReference type="ChEBI" id="CHEBI:178002"/>
    </ligand>
</feature>
<evidence type="ECO:0000256" key="10">
    <source>
        <dbReference type="HAMAP-Rule" id="MF_02002"/>
    </source>
</evidence>
<dbReference type="GO" id="GO:0016874">
    <property type="term" value="F:ligase activity"/>
    <property type="evidence" value="ECO:0007669"/>
    <property type="project" value="UniProtKB-KW"/>
</dbReference>
<dbReference type="EC" id="6.1.1.5" evidence="10"/>
<dbReference type="SUPFAM" id="SSF52374">
    <property type="entry name" value="Nucleotidylyl transferase"/>
    <property type="match status" value="1"/>
</dbReference>
<keyword evidence="6 10" id="KW-0648">Protein biosynthesis</keyword>
<evidence type="ECO:0000313" key="14">
    <source>
        <dbReference type="Proteomes" id="UP001165089"/>
    </source>
</evidence>
<feature type="short sequence motif" description="'KMSKS' region" evidence="10">
    <location>
        <begin position="614"/>
        <end position="618"/>
    </location>
</feature>
<feature type="binding site" evidence="10">
    <location>
        <position position="901"/>
    </location>
    <ligand>
        <name>Zn(2+)</name>
        <dbReference type="ChEBI" id="CHEBI:29105"/>
    </ligand>
</feature>
<dbReference type="Gene3D" id="3.90.740.10">
    <property type="entry name" value="Valyl/Leucyl/Isoleucyl-tRNA synthetase, editing domain"/>
    <property type="match status" value="1"/>
</dbReference>